<keyword evidence="2" id="KW-0645">Protease</keyword>
<evidence type="ECO:0000256" key="2">
    <source>
        <dbReference type="ARBA" id="ARBA00022670"/>
    </source>
</evidence>
<dbReference type="InterPro" id="IPR013201">
    <property type="entry name" value="Prot_inhib_I29"/>
</dbReference>
<comment type="caution">
    <text evidence="10">The sequence shown here is derived from an EMBL/GenBank/DDBJ whole genome shotgun (WGS) entry which is preliminary data.</text>
</comment>
<gene>
    <name evidence="10" type="ORF">CSKR_201237</name>
</gene>
<dbReference type="PANTHER" id="PTHR12411">
    <property type="entry name" value="CYSTEINE PROTEASE FAMILY C1-RELATED"/>
    <property type="match status" value="1"/>
</dbReference>
<reference evidence="10 11" key="1">
    <citation type="journal article" date="2018" name="Biotechnol. Adv.">
        <title>Improved genomic resources and new bioinformatic workflow for the carcinogenic parasite Clonorchis sinensis: Biotechnological implications.</title>
        <authorList>
            <person name="Wang D."/>
            <person name="Korhonen P.K."/>
            <person name="Gasser R.B."/>
            <person name="Young N.D."/>
        </authorList>
    </citation>
    <scope>NUCLEOTIDE SEQUENCE [LARGE SCALE GENOMIC DNA]</scope>
    <source>
        <strain evidence="10">Cs-k2</strain>
    </source>
</reference>
<proteinExistence type="inferred from homology"/>
<keyword evidence="5" id="KW-0865">Zymogen</keyword>
<feature type="signal peptide" evidence="7">
    <location>
        <begin position="1"/>
        <end position="17"/>
    </location>
</feature>
<dbReference type="GO" id="GO:0006508">
    <property type="term" value="P:proteolysis"/>
    <property type="evidence" value="ECO:0007669"/>
    <property type="project" value="UniProtKB-KW"/>
</dbReference>
<evidence type="ECO:0000256" key="5">
    <source>
        <dbReference type="ARBA" id="ARBA00023145"/>
    </source>
</evidence>
<keyword evidence="7" id="KW-0732">Signal</keyword>
<dbReference type="SMART" id="SM00645">
    <property type="entry name" value="Pept_C1"/>
    <property type="match status" value="1"/>
</dbReference>
<evidence type="ECO:0000256" key="4">
    <source>
        <dbReference type="ARBA" id="ARBA00022807"/>
    </source>
</evidence>
<evidence type="ECO:0000256" key="3">
    <source>
        <dbReference type="ARBA" id="ARBA00022801"/>
    </source>
</evidence>
<dbReference type="InterPro" id="IPR025661">
    <property type="entry name" value="Pept_asp_AS"/>
</dbReference>
<organism evidence="10 11">
    <name type="scientific">Clonorchis sinensis</name>
    <name type="common">Chinese liver fluke</name>
    <dbReference type="NCBI Taxonomy" id="79923"/>
    <lineage>
        <taxon>Eukaryota</taxon>
        <taxon>Metazoa</taxon>
        <taxon>Spiralia</taxon>
        <taxon>Lophotrochozoa</taxon>
        <taxon>Platyhelminthes</taxon>
        <taxon>Trematoda</taxon>
        <taxon>Digenea</taxon>
        <taxon>Opisthorchiida</taxon>
        <taxon>Opisthorchiata</taxon>
        <taxon>Opisthorchiidae</taxon>
        <taxon>Clonorchis</taxon>
    </lineage>
</organism>
<protein>
    <submittedName>
        <fullName evidence="10">Cathepsin L</fullName>
    </submittedName>
</protein>
<reference evidence="10 11" key="2">
    <citation type="journal article" date="2021" name="Genomics">
        <title>High-quality reference genome for Clonorchis sinensis.</title>
        <authorList>
            <person name="Young N.D."/>
            <person name="Stroehlein A.J."/>
            <person name="Kinkar L."/>
            <person name="Wang T."/>
            <person name="Sohn W.M."/>
            <person name="Chang B.C.H."/>
            <person name="Kaur P."/>
            <person name="Weisz D."/>
            <person name="Dudchenko O."/>
            <person name="Aiden E.L."/>
            <person name="Korhonen P.K."/>
            <person name="Gasser R.B."/>
        </authorList>
    </citation>
    <scope>NUCLEOTIDE SEQUENCE [LARGE SCALE GENOMIC DNA]</scope>
    <source>
        <strain evidence="10">Cs-k2</strain>
    </source>
</reference>
<keyword evidence="4" id="KW-0788">Thiol protease</keyword>
<evidence type="ECO:0000256" key="1">
    <source>
        <dbReference type="ARBA" id="ARBA00008455"/>
    </source>
</evidence>
<feature type="domain" description="Peptidase C1A papain C-terminal" evidence="8">
    <location>
        <begin position="117"/>
        <end position="328"/>
    </location>
</feature>
<dbReference type="InterPro" id="IPR038765">
    <property type="entry name" value="Papain-like_cys_pep_sf"/>
</dbReference>
<accession>A0A8T1MMN3</accession>
<dbReference type="InterPro" id="IPR000169">
    <property type="entry name" value="Pept_cys_AS"/>
</dbReference>
<sequence length="335" mass="38796">MHSVLYVMLIFFVCTEAHRNISQLDEFEDERELYENFKAEYDKTYEGREDGKRFKIFRDNLLKAKMYQQLERGTANYGVTQFFDLTDEEFRRLYLTYKSPDEHEPIDRIHVQEVGQLPSYFDWREYGAVGPVRNQGQCGSCWAFSAVENIEGQWFMKIHNFLSLSVQEVVDCDHADHGCSGGFPIHAYECVQRLGGLELAVRYPYVGYQQYCQADPRYFVAYINGSVALPKDSERIAKFLATFGPLSVVLDARLLQYYRSGILNPSVAYCNPEELNHAVLSVGFGTEQGIPYWIIKNSWGEQWGEQGYFRLYRGDDTCGINQMVTCATIGWWKPS</sequence>
<keyword evidence="3" id="KW-0378">Hydrolase</keyword>
<evidence type="ECO:0000313" key="10">
    <source>
        <dbReference type="EMBL" id="KAG5450634.1"/>
    </source>
</evidence>
<dbReference type="AlphaFoldDB" id="A0A8T1MMN3"/>
<dbReference type="PROSITE" id="PS00139">
    <property type="entry name" value="THIOL_PROTEASE_CYS"/>
    <property type="match status" value="1"/>
</dbReference>
<feature type="domain" description="Cathepsin propeptide inhibitor" evidence="9">
    <location>
        <begin position="34"/>
        <end position="90"/>
    </location>
</feature>
<dbReference type="GO" id="GO:0008234">
    <property type="term" value="F:cysteine-type peptidase activity"/>
    <property type="evidence" value="ECO:0007669"/>
    <property type="project" value="UniProtKB-KW"/>
</dbReference>
<dbReference type="CDD" id="cd02248">
    <property type="entry name" value="Peptidase_C1A"/>
    <property type="match status" value="1"/>
</dbReference>
<dbReference type="EMBL" id="NIRI02000042">
    <property type="protein sequence ID" value="KAG5450634.1"/>
    <property type="molecule type" value="Genomic_DNA"/>
</dbReference>
<dbReference type="SMART" id="SM00848">
    <property type="entry name" value="Inhibitor_I29"/>
    <property type="match status" value="1"/>
</dbReference>
<feature type="chain" id="PRO_5035768984" evidence="7">
    <location>
        <begin position="18"/>
        <end position="335"/>
    </location>
</feature>
<evidence type="ECO:0000259" key="9">
    <source>
        <dbReference type="SMART" id="SM00848"/>
    </source>
</evidence>
<dbReference type="InterPro" id="IPR013128">
    <property type="entry name" value="Peptidase_C1A"/>
</dbReference>
<dbReference type="FunFam" id="3.90.70.10:FF:000332">
    <property type="entry name" value="Cathepsin L1"/>
    <property type="match status" value="1"/>
</dbReference>
<evidence type="ECO:0000256" key="7">
    <source>
        <dbReference type="SAM" id="SignalP"/>
    </source>
</evidence>
<evidence type="ECO:0000256" key="6">
    <source>
        <dbReference type="ARBA" id="ARBA00023157"/>
    </source>
</evidence>
<keyword evidence="11" id="KW-1185">Reference proteome</keyword>
<dbReference type="OrthoDB" id="387093at2759"/>
<dbReference type="PROSITE" id="PS00640">
    <property type="entry name" value="THIOL_PROTEASE_ASN"/>
    <property type="match status" value="1"/>
</dbReference>
<dbReference type="InterPro" id="IPR000668">
    <property type="entry name" value="Peptidase_C1A_C"/>
</dbReference>
<keyword evidence="6" id="KW-1015">Disulfide bond</keyword>
<dbReference type="Pfam" id="PF00112">
    <property type="entry name" value="Peptidase_C1"/>
    <property type="match status" value="1"/>
</dbReference>
<dbReference type="InterPro" id="IPR039417">
    <property type="entry name" value="Peptidase_C1A_papain-like"/>
</dbReference>
<evidence type="ECO:0000259" key="8">
    <source>
        <dbReference type="SMART" id="SM00645"/>
    </source>
</evidence>
<name>A0A8T1MMN3_CLOSI</name>
<dbReference type="Proteomes" id="UP000286415">
    <property type="component" value="Unassembled WGS sequence"/>
</dbReference>
<dbReference type="Gene3D" id="3.90.70.10">
    <property type="entry name" value="Cysteine proteinases"/>
    <property type="match status" value="1"/>
</dbReference>
<dbReference type="SUPFAM" id="SSF54001">
    <property type="entry name" value="Cysteine proteinases"/>
    <property type="match status" value="1"/>
</dbReference>
<dbReference type="PRINTS" id="PR00705">
    <property type="entry name" value="PAPAIN"/>
</dbReference>
<dbReference type="Pfam" id="PF08246">
    <property type="entry name" value="Inhibitor_I29"/>
    <property type="match status" value="1"/>
</dbReference>
<comment type="similarity">
    <text evidence="1">Belongs to the peptidase C1 family.</text>
</comment>
<evidence type="ECO:0000313" key="11">
    <source>
        <dbReference type="Proteomes" id="UP000286415"/>
    </source>
</evidence>